<feature type="transmembrane region" description="Helical" evidence="1">
    <location>
        <begin position="1250"/>
        <end position="1270"/>
    </location>
</feature>
<dbReference type="EMBL" id="CP042905">
    <property type="protein sequence ID" value="QEE15904.1"/>
    <property type="molecule type" value="Genomic_DNA"/>
</dbReference>
<evidence type="ECO:0000256" key="1">
    <source>
        <dbReference type="SAM" id="Phobius"/>
    </source>
</evidence>
<dbReference type="GeneID" id="41329724"/>
<protein>
    <submittedName>
        <fullName evidence="2">Uncharacterized protein</fullName>
    </submittedName>
</protein>
<dbReference type="Pfam" id="PF05753">
    <property type="entry name" value="TRAP_beta"/>
    <property type="match status" value="1"/>
</dbReference>
<keyword evidence="3" id="KW-1185">Reference proteome</keyword>
<dbReference type="RefSeq" id="WP_147662800.1">
    <property type="nucleotide sequence ID" value="NZ_CP042905.2"/>
</dbReference>
<sequence>MKIKKKILLKVFILLILFQNIVPLNIGRTEDILEETVYGFSNPLPKSSDISGNELYGEQILVQVAGNHSLIQQSYITNDTNIFEELDLSDPAFFGSSFMIQVSNGIKAEMDPSIYTSNNLTIINTTYQAMTGFLFYNNISNYNQIQMRKERAINIFKNIFEMDFILSNEREDPNLGYFYPFFGFTPKWEAYFDTTISNLPLDGYWGAFNPDMLSSDYYSTNHHLSSSLIFMKNFNYLNTYLDKYNDIKIPLDFDLSSLGGLNLLNPESMSGTESNFLNDFLGTDNSNQSENSNEELTYLEDLENVLIYSVHYEGNEEGITEIGDQKYNFDLFKALNYSKPELHVSEKIYNSFDGISLSTINLGFFSAEVLECTPNHFEIDENYTNRIESMLFLVDQSFDLSSIKDYSFKIAWESNEALSTLVTIPQNLRNESDFINLLAILGPSEIGMNIPSAYIKPLKNLACEYQLIEDEPSLFITKKINNGNASRILEDNNNPDVEIIVENRGEQTIWGQEINLTALGISNDPTQEITLLDLNMDIFEIMGYDSERIVEITTTLGYDIDEIFHDDNPRFFNIDSNDTGTIDFFYPQFDLTVESLEFLIPYSPDFTQLLINNAEAYGTIADNPQIFNSSQSIYNPNNWKIDPGKNFSIQLNNDYNVTERYNKFYNLTVADLGNFSPVVSIGNVLSNSDISGTYFINDSKTWNIESEDMGNSHQIQQYLTFQNSSHIDLENNTLDSFNLQMNFTKWDNDTSYNIEIFDYTIDTSGEDDDGFITILGNSIPQTPDSLNLTISSIDYNLSHYYDFTNNFSIIFRITSENENNFEIDFDFIQLNFQDIMNDRIIMAPARVTYSTEIGNNQYSSSSNSISIGIDDGAHLSGIAVIDHSQSYCGEILHYNLSVTNLGNQKANNITIEMEQPGILYNLLNVSSYQDYENKTRFTAKGGNFTLKNGILFYEIYEILPGEVVKNISFQFYAPNSRLLPMATIEWKDNSHSNYSQKYYIAESNQIYLSAPIYYQTEKDTPYKHNVLIEFISDFAIAAPKVGEDFSVNAKITNLGKNSIFDISIPIHQSSEGISPHNNSEFIWIDELQPLSSNIFEINFTKTNFMGYMIPQLTIKSTLDNCSLIFQTCKEPLVLGYFNLTITKIFETIDTNTRTEFNVNIIIENNGNIELGNFTIFDISYDASGFILANGTLIKDVNFLAPGDQFSFNYTLKTLNTKGIYKMAPAEIDYFFKYKYTIRNDPIDFKIREKYLVLTSRIYIPLIAGIALIIVTKKYKTKYSREDAEFDRRDALMFGTTLKEISWHKKNLNEFLEEQVEKLKKEVDL</sequence>
<evidence type="ECO:0000313" key="2">
    <source>
        <dbReference type="EMBL" id="QEE15904.1"/>
    </source>
</evidence>
<gene>
    <name evidence="2" type="ORF">DSAG12_01731</name>
</gene>
<evidence type="ECO:0000313" key="3">
    <source>
        <dbReference type="Proteomes" id="UP000321408"/>
    </source>
</evidence>
<reference evidence="2 3" key="2">
    <citation type="journal article" date="2024" name="Int. J. Syst. Evol. Microbiol.">
        <title>Promethearchaeum syntrophicum gen. nov., sp. nov., an anaerobic, obligately syntrophic archaeon, the first isolate of the lineage 'Asgard' archaea, and proposal of the new archaeal phylum Promethearchaeota phyl. nov. and kingdom Promethearchaeati regn. nov.</title>
        <authorList>
            <person name="Imachi H."/>
            <person name="Nobu M.K."/>
            <person name="Kato S."/>
            <person name="Takaki Y."/>
            <person name="Miyazaki M."/>
            <person name="Miyata M."/>
            <person name="Ogawara M."/>
            <person name="Saito Y."/>
            <person name="Sakai S."/>
            <person name="Tahara Y.O."/>
            <person name="Takano Y."/>
            <person name="Tasumi E."/>
            <person name="Uematsu K."/>
            <person name="Yoshimura T."/>
            <person name="Itoh T."/>
            <person name="Ohkuma M."/>
            <person name="Takai K."/>
        </authorList>
    </citation>
    <scope>NUCLEOTIDE SEQUENCE [LARGE SCALE GENOMIC DNA]</scope>
    <source>
        <strain evidence="2 3">MK-D1</strain>
    </source>
</reference>
<name>A0A5B9D9T5_9ARCH</name>
<keyword evidence="1" id="KW-0472">Membrane</keyword>
<accession>A0A5B9D9T5</accession>
<reference evidence="2 3" key="1">
    <citation type="journal article" date="2020" name="Nature">
        <title>Isolation of an archaeon at the prokaryote-eukaryote interface.</title>
        <authorList>
            <person name="Imachi H."/>
            <person name="Nobu M.K."/>
            <person name="Nakahara N."/>
            <person name="Morono Y."/>
            <person name="Ogawara M."/>
            <person name="Takaki Y."/>
            <person name="Takano Y."/>
            <person name="Uematsu K."/>
            <person name="Ikuta T."/>
            <person name="Ito M."/>
            <person name="Matsui Y."/>
            <person name="Miyazaki M."/>
            <person name="Murata K."/>
            <person name="Saito Y."/>
            <person name="Sakai S."/>
            <person name="Song C."/>
            <person name="Tasumi E."/>
            <person name="Yamanaka Y."/>
            <person name="Yamaguchi T."/>
            <person name="Kamagata Y."/>
            <person name="Tamaki H."/>
            <person name="Takai K."/>
        </authorList>
    </citation>
    <scope>NUCLEOTIDE SEQUENCE [LARGE SCALE GENOMIC DNA]</scope>
    <source>
        <strain evidence="2 3">MK-D1</strain>
    </source>
</reference>
<keyword evidence="1" id="KW-0812">Transmembrane</keyword>
<dbReference type="KEGG" id="psyt:DSAG12_01731"/>
<dbReference type="Proteomes" id="UP000321408">
    <property type="component" value="Chromosome"/>
</dbReference>
<keyword evidence="1" id="KW-1133">Transmembrane helix</keyword>
<organism evidence="2 3">
    <name type="scientific">Promethearchaeum syntrophicum</name>
    <dbReference type="NCBI Taxonomy" id="2594042"/>
    <lineage>
        <taxon>Archaea</taxon>
        <taxon>Promethearchaeati</taxon>
        <taxon>Promethearchaeota</taxon>
        <taxon>Promethearchaeia</taxon>
        <taxon>Promethearchaeales</taxon>
        <taxon>Promethearchaeaceae</taxon>
        <taxon>Promethearchaeum</taxon>
    </lineage>
</organism>
<proteinExistence type="predicted"/>